<gene>
    <name evidence="1" type="ORF">SNE35_03960</name>
</gene>
<dbReference type="InterPro" id="IPR025358">
    <property type="entry name" value="DUF4262"/>
</dbReference>
<dbReference type="Pfam" id="PF14081">
    <property type="entry name" value="DUF4262"/>
    <property type="match status" value="1"/>
</dbReference>
<dbReference type="RefSeq" id="WP_320421541.1">
    <property type="nucleotide sequence ID" value="NZ_JAXCLA010000001.1"/>
</dbReference>
<dbReference type="EMBL" id="JAXCLA010000001">
    <property type="protein sequence ID" value="MDY0743642.1"/>
    <property type="molecule type" value="Genomic_DNA"/>
</dbReference>
<organism evidence="1 2">
    <name type="scientific">Roseateles agri</name>
    <dbReference type="NCBI Taxonomy" id="3098619"/>
    <lineage>
        <taxon>Bacteria</taxon>
        <taxon>Pseudomonadati</taxon>
        <taxon>Pseudomonadota</taxon>
        <taxon>Betaproteobacteria</taxon>
        <taxon>Burkholderiales</taxon>
        <taxon>Sphaerotilaceae</taxon>
        <taxon>Roseateles</taxon>
    </lineage>
</organism>
<comment type="caution">
    <text evidence="1">The sequence shown here is derived from an EMBL/GenBank/DDBJ whole genome shotgun (WGS) entry which is preliminary data.</text>
</comment>
<keyword evidence="2" id="KW-1185">Reference proteome</keyword>
<accession>A0ABU5DBI9</accession>
<evidence type="ECO:0000313" key="1">
    <source>
        <dbReference type="EMBL" id="MDY0743642.1"/>
    </source>
</evidence>
<dbReference type="Proteomes" id="UP001285263">
    <property type="component" value="Unassembled WGS sequence"/>
</dbReference>
<proteinExistence type="predicted"/>
<name>A0ABU5DBI9_9BURK</name>
<sequence length="158" mass="18013">MPRKAATDPGEQKLLDDIHKFGWHCMNVFGDEEHEPFSYTIGLFQTYRHPELLIYGLPRDVAHAVLTIAAEAAAEGKPLNLEEPTDELLEGYPCIFVPVPLNEYPEHVGFARWYYEGDSFPVQQVVWPSKAGLFPWHPEATQAFRQKQPVLGQHERSA</sequence>
<protein>
    <submittedName>
        <fullName evidence="1">DUF4262 domain-containing protein</fullName>
    </submittedName>
</protein>
<evidence type="ECO:0000313" key="2">
    <source>
        <dbReference type="Proteomes" id="UP001285263"/>
    </source>
</evidence>
<reference evidence="1 2" key="1">
    <citation type="submission" date="2023-11" db="EMBL/GenBank/DDBJ databases">
        <title>Paucibacter sp. nov., isolated from fresh soil in Korea.</title>
        <authorList>
            <person name="Le N.T.T."/>
        </authorList>
    </citation>
    <scope>NUCLEOTIDE SEQUENCE [LARGE SCALE GENOMIC DNA]</scope>
    <source>
        <strain evidence="1 2">R3-3</strain>
    </source>
</reference>